<dbReference type="RefSeq" id="WP_124686986.1">
    <property type="nucleotide sequence ID" value="NZ_CP033971.1"/>
</dbReference>
<dbReference type="OrthoDB" id="9007697at2"/>
<protein>
    <submittedName>
        <fullName evidence="2">Cell envelope biogenesis protein TolA</fullName>
    </submittedName>
</protein>
<feature type="coiled-coil region" evidence="1">
    <location>
        <begin position="151"/>
        <end position="185"/>
    </location>
</feature>
<keyword evidence="1" id="KW-0175">Coiled coil</keyword>
<evidence type="ECO:0000313" key="3">
    <source>
        <dbReference type="Proteomes" id="UP000270411"/>
    </source>
</evidence>
<feature type="coiled-coil region" evidence="1">
    <location>
        <begin position="211"/>
        <end position="260"/>
    </location>
</feature>
<dbReference type="Proteomes" id="UP000270411">
    <property type="component" value="Plasmid unnamed2"/>
</dbReference>
<evidence type="ECO:0000313" key="2">
    <source>
        <dbReference type="EMBL" id="AZG17257.1"/>
    </source>
</evidence>
<accession>A0A3G8H9M0</accession>
<reference evidence="3" key="1">
    <citation type="submission" date="2018-11" db="EMBL/GenBank/DDBJ databases">
        <title>FDA dAtabase for Regulatory Grade micrObial Sequences (FDA-ARGOS): Supporting development and validation of Infectious Disease Dx tests.</title>
        <authorList>
            <person name="Goldberg B."/>
            <person name="Campos J."/>
            <person name="Tallon L."/>
            <person name="Sadzewicz L."/>
            <person name="Zhao X."/>
            <person name="Vavikolanu K."/>
            <person name="Mehta A."/>
            <person name="Aluvathingal J."/>
            <person name="Nadendla S."/>
            <person name="Geyer C."/>
            <person name="Nandy P."/>
            <person name="Yan Y."/>
            <person name="Sichtig H."/>
        </authorList>
    </citation>
    <scope>NUCLEOTIDE SEQUENCE [LARGE SCALE GENOMIC DNA]</scope>
    <source>
        <strain evidence="3">FDAARGOS_614</strain>
        <plasmid evidence="3">unnamed2</plasmid>
    </source>
</reference>
<dbReference type="EMBL" id="CP033971">
    <property type="protein sequence ID" value="AZG17257.1"/>
    <property type="molecule type" value="Genomic_DNA"/>
</dbReference>
<sequence>MPRTPTAFADAELLAITRALQQLDVAHADNRAFLRRAFDAIDRITGRTFGASVYRRLLAAAGVARAPSGQTVAAVIAERKAAPTAAAEAERGGLLDDGLRAFLHKEIRVALDETGAAAPRVPVAVPATARPLPMATAAAAGEEGNASGTLAALLTQRVARLEEENRQLRERAATAEAASRAAQAEAGSLQAALAAARAALAEKEAGLVAALQAATAELAHMGERQAAAERRRALETDNVRQAYRAERDALAGRVSFLEEELKTARAGAEAYRHALRGRSS</sequence>
<gene>
    <name evidence="2" type="ORF">EHF44_27790</name>
</gene>
<dbReference type="AlphaFoldDB" id="A0A3G8H9M0"/>
<proteinExistence type="predicted"/>
<keyword evidence="2" id="KW-0614">Plasmid</keyword>
<name>A0A3G8H9M0_9BURK</name>
<organism evidence="2 3">
    <name type="scientific">Cupriavidus pauculus</name>
    <dbReference type="NCBI Taxonomy" id="82633"/>
    <lineage>
        <taxon>Bacteria</taxon>
        <taxon>Pseudomonadati</taxon>
        <taxon>Pseudomonadota</taxon>
        <taxon>Betaproteobacteria</taxon>
        <taxon>Burkholderiales</taxon>
        <taxon>Burkholderiaceae</taxon>
        <taxon>Cupriavidus</taxon>
    </lineage>
</organism>
<geneLocation type="plasmid" evidence="2">
    <name>unnamed2</name>
</geneLocation>
<evidence type="ECO:0000256" key="1">
    <source>
        <dbReference type="SAM" id="Coils"/>
    </source>
</evidence>
<dbReference type="KEGG" id="cpau:EHF44_27790"/>